<accession>A0A7Y9IC56</accession>
<evidence type="ECO:0008006" key="3">
    <source>
        <dbReference type="Google" id="ProtNLM"/>
    </source>
</evidence>
<organism evidence="1 2">
    <name type="scientific">Microlunatus parietis</name>
    <dbReference type="NCBI Taxonomy" id="682979"/>
    <lineage>
        <taxon>Bacteria</taxon>
        <taxon>Bacillati</taxon>
        <taxon>Actinomycetota</taxon>
        <taxon>Actinomycetes</taxon>
        <taxon>Propionibacteriales</taxon>
        <taxon>Propionibacteriaceae</taxon>
        <taxon>Microlunatus</taxon>
    </lineage>
</organism>
<dbReference type="EMBL" id="JACCBU010000001">
    <property type="protein sequence ID" value="NYE73883.1"/>
    <property type="molecule type" value="Genomic_DNA"/>
</dbReference>
<proteinExistence type="predicted"/>
<keyword evidence="2" id="KW-1185">Reference proteome</keyword>
<comment type="caution">
    <text evidence="1">The sequence shown here is derived from an EMBL/GenBank/DDBJ whole genome shotgun (WGS) entry which is preliminary data.</text>
</comment>
<sequence length="422" mass="46717">MITGGGPRFGRRTMIGIAVGTALAAAGLRTAAAAVPVSATRAAFDAADLAFNGGWGVADATNEQGLYSWQESAVLKAYVLMYRAHRDPYYLDKFIAHGDLVLANRDSVRGVTDYRGRSLPAWRNFKVTVDPVSTSMLIGVDTGNITYGMTMFARTIMADSALRRVRRYDEAARRFRDAAVRAVAVHDADFKELGSRSGSYTFAKGSPYVVDGIEYPVNMDLAMGASVLSLWHLTRDRVHLDRARRLAVHWRADWDRLADGAVVWPHQHKDSWAYRGWSAADGVSVNMPSYNPNTRVEDLGHGQMCVEFAELAHRSGLYRRDDLVRLARTLSRHTITEDAAGDLTVYERIDGSRADAGRVKQELYAGGWLPLDPYAEDPLQPRIGAILDQNLDQNSPGLVSVRMLAMAYANYARTRRPVSDYP</sequence>
<dbReference type="Proteomes" id="UP000569914">
    <property type="component" value="Unassembled WGS sequence"/>
</dbReference>
<reference evidence="1 2" key="1">
    <citation type="submission" date="2020-07" db="EMBL/GenBank/DDBJ databases">
        <title>Sequencing the genomes of 1000 actinobacteria strains.</title>
        <authorList>
            <person name="Klenk H.-P."/>
        </authorList>
    </citation>
    <scope>NUCLEOTIDE SEQUENCE [LARGE SCALE GENOMIC DNA]</scope>
    <source>
        <strain evidence="1 2">DSM 22083</strain>
    </source>
</reference>
<gene>
    <name evidence="1" type="ORF">BKA15_005212</name>
</gene>
<evidence type="ECO:0000313" key="1">
    <source>
        <dbReference type="EMBL" id="NYE73883.1"/>
    </source>
</evidence>
<evidence type="ECO:0000313" key="2">
    <source>
        <dbReference type="Proteomes" id="UP000569914"/>
    </source>
</evidence>
<dbReference type="AlphaFoldDB" id="A0A7Y9IC56"/>
<dbReference type="RefSeq" id="WP_179755717.1">
    <property type="nucleotide sequence ID" value="NZ_JACCBU010000001.1"/>
</dbReference>
<name>A0A7Y9IC56_9ACTN</name>
<protein>
    <recommendedName>
        <fullName evidence="3">Glycosyl hydrolase family 76</fullName>
    </recommendedName>
</protein>